<accession>A0A9D2BZU8</accession>
<dbReference type="PANTHER" id="PTHR35145:SF1">
    <property type="entry name" value="CYTOPLASMIC PROTEIN"/>
    <property type="match status" value="1"/>
</dbReference>
<evidence type="ECO:0000313" key="1">
    <source>
        <dbReference type="EMBL" id="HIY25584.1"/>
    </source>
</evidence>
<dbReference type="InterPro" id="IPR007351">
    <property type="entry name" value="YjbR"/>
</dbReference>
<reference evidence="1" key="1">
    <citation type="journal article" date="2021" name="PeerJ">
        <title>Extensive microbial diversity within the chicken gut microbiome revealed by metagenomics and culture.</title>
        <authorList>
            <person name="Gilroy R."/>
            <person name="Ravi A."/>
            <person name="Getino M."/>
            <person name="Pursley I."/>
            <person name="Horton D.L."/>
            <person name="Alikhan N.F."/>
            <person name="Baker D."/>
            <person name="Gharbi K."/>
            <person name="Hall N."/>
            <person name="Watson M."/>
            <person name="Adriaenssens E.M."/>
            <person name="Foster-Nyarko E."/>
            <person name="Jarju S."/>
            <person name="Secka A."/>
            <person name="Antonio M."/>
            <person name="Oren A."/>
            <person name="Chaudhuri R.R."/>
            <person name="La Ragione R."/>
            <person name="Hildebrand F."/>
            <person name="Pallen M.J."/>
        </authorList>
    </citation>
    <scope>NUCLEOTIDE SEQUENCE</scope>
    <source>
        <strain evidence="1">1282</strain>
    </source>
</reference>
<dbReference type="SUPFAM" id="SSF142906">
    <property type="entry name" value="YjbR-like"/>
    <property type="match status" value="1"/>
</dbReference>
<sequence length="118" mass="13912">MDDWTRRETVVAYCKSLGEDVREDYPFHDGNWTVMRHWGNEKGFAFVYERQGEVWVNVKCDPEWTGFWRNTYPAVRPAYHMNKAHWNTIVLDGTVPAADIQTMIGESYRLTLPKKAVR</sequence>
<reference evidence="1" key="2">
    <citation type="submission" date="2021-04" db="EMBL/GenBank/DDBJ databases">
        <authorList>
            <person name="Gilroy R."/>
        </authorList>
    </citation>
    <scope>NUCLEOTIDE SEQUENCE</scope>
    <source>
        <strain evidence="1">1282</strain>
    </source>
</reference>
<proteinExistence type="predicted"/>
<dbReference type="AlphaFoldDB" id="A0A9D2BZU8"/>
<dbReference type="Gene3D" id="3.90.1150.30">
    <property type="match status" value="1"/>
</dbReference>
<comment type="caution">
    <text evidence="1">The sequence shown here is derived from an EMBL/GenBank/DDBJ whole genome shotgun (WGS) entry which is preliminary data.</text>
</comment>
<dbReference type="InterPro" id="IPR058532">
    <property type="entry name" value="YjbR/MT2646/Rv2570-like"/>
</dbReference>
<dbReference type="PANTHER" id="PTHR35145">
    <property type="entry name" value="CYTOPLASMIC PROTEIN-RELATED"/>
    <property type="match status" value="1"/>
</dbReference>
<dbReference type="GO" id="GO:0003677">
    <property type="term" value="F:DNA binding"/>
    <property type="evidence" value="ECO:0007669"/>
    <property type="project" value="UniProtKB-KW"/>
</dbReference>
<protein>
    <submittedName>
        <fullName evidence="1">MmcQ/YjbR family DNA-binding protein</fullName>
    </submittedName>
</protein>
<dbReference type="EMBL" id="DXDU01000006">
    <property type="protein sequence ID" value="HIY25584.1"/>
    <property type="molecule type" value="Genomic_DNA"/>
</dbReference>
<organism evidence="1 2">
    <name type="scientific">Candidatus Acutalibacter pullistercoris</name>
    <dbReference type="NCBI Taxonomy" id="2838418"/>
    <lineage>
        <taxon>Bacteria</taxon>
        <taxon>Bacillati</taxon>
        <taxon>Bacillota</taxon>
        <taxon>Clostridia</taxon>
        <taxon>Eubacteriales</taxon>
        <taxon>Acutalibacteraceae</taxon>
        <taxon>Acutalibacter</taxon>
    </lineage>
</organism>
<keyword evidence="1" id="KW-0238">DNA-binding</keyword>
<dbReference type="InterPro" id="IPR038056">
    <property type="entry name" value="YjbR-like_sf"/>
</dbReference>
<dbReference type="Pfam" id="PF04237">
    <property type="entry name" value="YjbR"/>
    <property type="match status" value="1"/>
</dbReference>
<name>A0A9D2BZU8_9FIRM</name>
<dbReference type="Proteomes" id="UP000823915">
    <property type="component" value="Unassembled WGS sequence"/>
</dbReference>
<gene>
    <name evidence="1" type="ORF">H9838_00230</name>
</gene>
<evidence type="ECO:0000313" key="2">
    <source>
        <dbReference type="Proteomes" id="UP000823915"/>
    </source>
</evidence>